<dbReference type="CDD" id="cd00102">
    <property type="entry name" value="IPT"/>
    <property type="match status" value="1"/>
</dbReference>
<evidence type="ECO:0000313" key="2">
    <source>
        <dbReference type="EMBL" id="GFJ92672.1"/>
    </source>
</evidence>
<gene>
    <name evidence="2" type="ORF">Prum_063140</name>
</gene>
<proteinExistence type="predicted"/>
<evidence type="ECO:0000313" key="3">
    <source>
        <dbReference type="Proteomes" id="UP000482960"/>
    </source>
</evidence>
<dbReference type="Pfam" id="PF14065">
    <property type="entry name" value="Pvc16_N"/>
    <property type="match status" value="1"/>
</dbReference>
<sequence>MSDFRAVATVTAALQRLLQGPVGADVPGAQVWTDRPDIRHADGPSGPGANIYLYQVSPDPALRNVDLPTRGPDGRVTQRPQAALTLYYLFSFYGDDSEMEPQRVLGTTVRTLHARPLVTRALIQAVTDAAAHDQPVHPDLAESDLAEQADLVRVTPLGLNLEELSKLWSVFFQVPYALSVAYQASVVLIEEPVTTAAARPVITPDLTVGVLNRPRILRVDKADRTPIHATDTVTIHGERLLGEGAVVRLAGQPVLTATAAPQEITVDLSTVDGLRPGGVPVQVVHGALAERSNVASFVLHPTVDTATAAGGTLTVGADLTVGARQRVAIALLDPASGQRTHLLTVPPRDADTDQLATPTTGVAPGQYAVQLFIDGADSQPDGPVVTL</sequence>
<organism evidence="2 3">
    <name type="scientific">Phytohabitans rumicis</name>
    <dbReference type="NCBI Taxonomy" id="1076125"/>
    <lineage>
        <taxon>Bacteria</taxon>
        <taxon>Bacillati</taxon>
        <taxon>Actinomycetota</taxon>
        <taxon>Actinomycetes</taxon>
        <taxon>Micromonosporales</taxon>
        <taxon>Micromonosporaceae</taxon>
    </lineage>
</organism>
<reference evidence="2 3" key="1">
    <citation type="submission" date="2020-03" db="EMBL/GenBank/DDBJ databases">
        <title>Whole genome shotgun sequence of Phytohabitans rumicis NBRC 108638.</title>
        <authorList>
            <person name="Komaki H."/>
            <person name="Tamura T."/>
        </authorList>
    </citation>
    <scope>NUCLEOTIDE SEQUENCE [LARGE SCALE GENOMIC DNA]</scope>
    <source>
        <strain evidence="2 3">NBRC 108638</strain>
    </source>
</reference>
<name>A0A6V8L608_9ACTN</name>
<dbReference type="RefSeq" id="WP_173079496.1">
    <property type="nucleotide sequence ID" value="NZ_BAABJB010000011.1"/>
</dbReference>
<dbReference type="InterPro" id="IPR025351">
    <property type="entry name" value="Pvc16_N"/>
</dbReference>
<comment type="caution">
    <text evidence="2">The sequence shown here is derived from an EMBL/GenBank/DDBJ whole genome shotgun (WGS) entry which is preliminary data.</text>
</comment>
<keyword evidence="3" id="KW-1185">Reference proteome</keyword>
<dbReference type="EMBL" id="BLPG01000001">
    <property type="protein sequence ID" value="GFJ92672.1"/>
    <property type="molecule type" value="Genomic_DNA"/>
</dbReference>
<feature type="domain" description="Pvc16 N-terminal" evidence="1">
    <location>
        <begin position="9"/>
        <end position="201"/>
    </location>
</feature>
<accession>A0A6V8L608</accession>
<dbReference type="Proteomes" id="UP000482960">
    <property type="component" value="Unassembled WGS sequence"/>
</dbReference>
<dbReference type="AlphaFoldDB" id="A0A6V8L608"/>
<evidence type="ECO:0000259" key="1">
    <source>
        <dbReference type="Pfam" id="PF14065"/>
    </source>
</evidence>
<reference evidence="2 3" key="2">
    <citation type="submission" date="2020-03" db="EMBL/GenBank/DDBJ databases">
        <authorList>
            <person name="Ichikawa N."/>
            <person name="Kimura A."/>
            <person name="Kitahashi Y."/>
            <person name="Uohara A."/>
        </authorList>
    </citation>
    <scope>NUCLEOTIDE SEQUENCE [LARGE SCALE GENOMIC DNA]</scope>
    <source>
        <strain evidence="2 3">NBRC 108638</strain>
    </source>
</reference>
<protein>
    <recommendedName>
        <fullName evidence="1">Pvc16 N-terminal domain-containing protein</fullName>
    </recommendedName>
</protein>